<dbReference type="InterPro" id="IPR001509">
    <property type="entry name" value="Epimerase_deHydtase"/>
</dbReference>
<evidence type="ECO:0000313" key="3">
    <source>
        <dbReference type="EMBL" id="MBB5791831.1"/>
    </source>
</evidence>
<dbReference type="RefSeq" id="WP_184828909.1">
    <property type="nucleotide sequence ID" value="NZ_JACHMM010000001.1"/>
</dbReference>
<dbReference type="PANTHER" id="PTHR43000">
    <property type="entry name" value="DTDP-D-GLUCOSE 4,6-DEHYDRATASE-RELATED"/>
    <property type="match status" value="1"/>
</dbReference>
<dbReference type="Pfam" id="PF01370">
    <property type="entry name" value="Epimerase"/>
    <property type="match status" value="1"/>
</dbReference>
<protein>
    <submittedName>
        <fullName evidence="3">Nucleoside-diphosphate-sugar epimerase</fullName>
    </submittedName>
</protein>
<evidence type="ECO:0000313" key="4">
    <source>
        <dbReference type="Proteomes" id="UP000542813"/>
    </source>
</evidence>
<gene>
    <name evidence="3" type="ORF">HD601_006406</name>
</gene>
<dbReference type="InterPro" id="IPR036291">
    <property type="entry name" value="NAD(P)-bd_dom_sf"/>
</dbReference>
<feature type="domain" description="NAD-dependent epimerase/dehydratase" evidence="2">
    <location>
        <begin position="3"/>
        <end position="178"/>
    </location>
</feature>
<keyword evidence="4" id="KW-1185">Reference proteome</keyword>
<evidence type="ECO:0000259" key="2">
    <source>
        <dbReference type="Pfam" id="PF01370"/>
    </source>
</evidence>
<dbReference type="EMBL" id="JACHMM010000001">
    <property type="protein sequence ID" value="MBB5791831.1"/>
    <property type="molecule type" value="Genomic_DNA"/>
</dbReference>
<comment type="similarity">
    <text evidence="1">Belongs to the NAD(P)-dependent epimerase/dehydratase family.</text>
</comment>
<proteinExistence type="inferred from homology"/>
<dbReference type="Gene3D" id="3.40.50.720">
    <property type="entry name" value="NAD(P)-binding Rossmann-like Domain"/>
    <property type="match status" value="1"/>
</dbReference>
<dbReference type="AlphaFoldDB" id="A0A7W9LQ06"/>
<dbReference type="GO" id="GO:0016881">
    <property type="term" value="F:acid-amino acid ligase activity"/>
    <property type="evidence" value="ECO:0007669"/>
    <property type="project" value="InterPro"/>
</dbReference>
<name>A0A7W9LQ06_9ACTN</name>
<organism evidence="3 4">
    <name type="scientific">Jiangella mangrovi</name>
    <dbReference type="NCBI Taxonomy" id="1524084"/>
    <lineage>
        <taxon>Bacteria</taxon>
        <taxon>Bacillati</taxon>
        <taxon>Actinomycetota</taxon>
        <taxon>Actinomycetes</taxon>
        <taxon>Jiangellales</taxon>
        <taxon>Jiangellaceae</taxon>
        <taxon>Jiangella</taxon>
    </lineage>
</organism>
<dbReference type="SUPFAM" id="SSF51735">
    <property type="entry name" value="NAD(P)-binding Rossmann-fold domains"/>
    <property type="match status" value="1"/>
</dbReference>
<evidence type="ECO:0000256" key="1">
    <source>
        <dbReference type="ARBA" id="ARBA00007637"/>
    </source>
</evidence>
<dbReference type="Proteomes" id="UP000542813">
    <property type="component" value="Unassembled WGS sequence"/>
</dbReference>
<accession>A0A7W9LQ06</accession>
<comment type="caution">
    <text evidence="3">The sequence shown here is derived from an EMBL/GenBank/DDBJ whole genome shotgun (WGS) entry which is preliminary data.</text>
</comment>
<reference evidence="3 4" key="1">
    <citation type="submission" date="2020-08" db="EMBL/GenBank/DDBJ databases">
        <title>Sequencing the genomes of 1000 actinobacteria strains.</title>
        <authorList>
            <person name="Klenk H.-P."/>
        </authorList>
    </citation>
    <scope>NUCLEOTIDE SEQUENCE [LARGE SCALE GENOMIC DNA]</scope>
    <source>
        <strain evidence="3 4">DSM 102122</strain>
    </source>
</reference>
<sequence>MDVLITGAGGRIGSQAARLLLAGGHRVRGLDVARGPVVDELETLGARVFVGGLNDRQLLAEACAEVDAVVHTGAVLSSHGRPDDLLIDANIVGTYTLLTAVRDHAPALRRFVNLSSDAVYWTGGDVAPAALPVDEHFPRTAGSVYGATKVAAEQLCWSFLHTYGVPIVIARPTATAAPAELITPGSVFGRRWFTGGALDWWASRPSLAPADEELRRLLRDSGAAPDDLFVAIDAEGRSSVSMTNDARDVAAGICLMLEVPEAVGEAFNLGSTEHSDAELVRYLGERLGRRVHQIVHPGKRPSWYVSSLKARSLLGYRPRHDVFSMVDEALAAAATGTEVSA</sequence>